<dbReference type="InterPro" id="IPR052536">
    <property type="entry name" value="ABC-4_Integral_Memb_Prot"/>
</dbReference>
<feature type="transmembrane region" description="Helical" evidence="6">
    <location>
        <begin position="153"/>
        <end position="172"/>
    </location>
</feature>
<feature type="transmembrane region" description="Helical" evidence="6">
    <location>
        <begin position="284"/>
        <end position="309"/>
    </location>
</feature>
<feature type="transmembrane region" description="Helical" evidence="6">
    <location>
        <begin position="55"/>
        <end position="78"/>
    </location>
</feature>
<feature type="transmembrane region" description="Helical" evidence="6">
    <location>
        <begin position="21"/>
        <end position="43"/>
    </location>
</feature>
<keyword evidence="6" id="KW-0813">Transport</keyword>
<feature type="transmembrane region" description="Helical" evidence="6">
    <location>
        <begin position="521"/>
        <end position="548"/>
    </location>
</feature>
<dbReference type="GO" id="GO:0005886">
    <property type="term" value="C:plasma membrane"/>
    <property type="evidence" value="ECO:0007669"/>
    <property type="project" value="UniProtKB-SubCell"/>
</dbReference>
<proteinExistence type="inferred from homology"/>
<feature type="transmembrane region" description="Helical" evidence="6">
    <location>
        <begin position="201"/>
        <end position="221"/>
    </location>
</feature>
<feature type="transmembrane region" description="Helical" evidence="6">
    <location>
        <begin position="111"/>
        <end position="141"/>
    </location>
</feature>
<reference evidence="8 9" key="1">
    <citation type="submission" date="2018-06" db="EMBL/GenBank/DDBJ databases">
        <title>Noncontiguous genome sequence of Ruminococcaceae bacterium ASD2818.</title>
        <authorList>
            <person name="Chaplin A.V."/>
            <person name="Sokolova S.R."/>
            <person name="Kochetkova T.O."/>
            <person name="Goltsov A.Y."/>
            <person name="Trofimov D.Y."/>
            <person name="Efimov B.A."/>
        </authorList>
    </citation>
    <scope>NUCLEOTIDE SEQUENCE [LARGE SCALE GENOMIC DNA]</scope>
    <source>
        <strain evidence="8 9">ASD2818</strain>
    </source>
</reference>
<keyword evidence="2 6" id="KW-1003">Cell membrane</keyword>
<feature type="domain" description="ABC3 transporter permease C-terminal" evidence="7">
    <location>
        <begin position="65"/>
        <end position="172"/>
    </location>
</feature>
<organism evidence="8 9">
    <name type="scientific">Hydrogeniiclostridium mannosilyticum</name>
    <dbReference type="NCBI Taxonomy" id="2764322"/>
    <lineage>
        <taxon>Bacteria</taxon>
        <taxon>Bacillati</taxon>
        <taxon>Bacillota</taxon>
        <taxon>Clostridia</taxon>
        <taxon>Eubacteriales</taxon>
        <taxon>Acutalibacteraceae</taxon>
        <taxon>Hydrogeniiclostridium</taxon>
    </lineage>
</organism>
<dbReference type="AlphaFoldDB" id="A0A328UHA5"/>
<gene>
    <name evidence="8" type="ORF">DPQ25_02875</name>
</gene>
<evidence type="ECO:0000256" key="6">
    <source>
        <dbReference type="PIRNR" id="PIRNR018968"/>
    </source>
</evidence>
<evidence type="ECO:0000313" key="9">
    <source>
        <dbReference type="Proteomes" id="UP000249377"/>
    </source>
</evidence>
<evidence type="ECO:0000259" key="7">
    <source>
        <dbReference type="Pfam" id="PF02687"/>
    </source>
</evidence>
<name>A0A328UHA5_9FIRM</name>
<evidence type="ECO:0000256" key="2">
    <source>
        <dbReference type="ARBA" id="ARBA00022475"/>
    </source>
</evidence>
<dbReference type="InterPro" id="IPR003838">
    <property type="entry name" value="ABC3_permease_C"/>
</dbReference>
<evidence type="ECO:0000313" key="8">
    <source>
        <dbReference type="EMBL" id="RAQ30461.1"/>
    </source>
</evidence>
<dbReference type="InterPro" id="IPR027022">
    <property type="entry name" value="ABC_permease_BceB-typ"/>
</dbReference>
<feature type="transmembrane region" description="Helical" evidence="6">
    <location>
        <begin position="227"/>
        <end position="257"/>
    </location>
</feature>
<dbReference type="PANTHER" id="PTHR46795:SF3">
    <property type="entry name" value="ABC TRANSPORTER PERMEASE"/>
    <property type="match status" value="1"/>
</dbReference>
<protein>
    <submittedName>
        <fullName evidence="8">ABC transporter permease</fullName>
    </submittedName>
</protein>
<keyword evidence="5 6" id="KW-0472">Membrane</keyword>
<evidence type="ECO:0000256" key="1">
    <source>
        <dbReference type="ARBA" id="ARBA00004651"/>
    </source>
</evidence>
<evidence type="ECO:0000256" key="4">
    <source>
        <dbReference type="ARBA" id="ARBA00022989"/>
    </source>
</evidence>
<keyword evidence="4 6" id="KW-1133">Transmembrane helix</keyword>
<dbReference type="EMBL" id="QLYR01000001">
    <property type="protein sequence ID" value="RAQ30461.1"/>
    <property type="molecule type" value="Genomic_DNA"/>
</dbReference>
<evidence type="ECO:0000256" key="3">
    <source>
        <dbReference type="ARBA" id="ARBA00022692"/>
    </source>
</evidence>
<feature type="transmembrane region" description="Helical" evidence="6">
    <location>
        <begin position="585"/>
        <end position="605"/>
    </location>
</feature>
<dbReference type="Proteomes" id="UP000249377">
    <property type="component" value="Unassembled WGS sequence"/>
</dbReference>
<dbReference type="GO" id="GO:0055085">
    <property type="term" value="P:transmembrane transport"/>
    <property type="evidence" value="ECO:0007669"/>
    <property type="project" value="UniProtKB-UniRule"/>
</dbReference>
<dbReference type="PANTHER" id="PTHR46795">
    <property type="entry name" value="ABC TRANSPORTER PERMEASE-RELATED-RELATED"/>
    <property type="match status" value="1"/>
</dbReference>
<dbReference type="Pfam" id="PF02687">
    <property type="entry name" value="FtsX"/>
    <property type="match status" value="1"/>
</dbReference>
<dbReference type="PIRSF" id="PIRSF018968">
    <property type="entry name" value="ABC_permease_BceB"/>
    <property type="match status" value="1"/>
</dbReference>
<keyword evidence="3 6" id="KW-0812">Transmembrane</keyword>
<sequence length="651" mass="73723">MTKFFYARLAATNIRKNAQTYVPYILTGIGTVMMFYIICTLSQNSGFNDMPGGVTVAWFMLMGCVVVGLFAAIFLFYTNSFLIKRRKKEFGLYNILGMEKRHISRVMFYEAFYVAFISLAAGLLAGMLLSKLFFLLILKIIRVDVSFQFELSMSAVWTTLKLFGAIFLLTFLNNLRQVRLVNPIELLKGGQVGEKEPKTKWVLALLGVLFLGSGYAMAISISNPVAIVLWFFVAVILVILGTYCLFTAGSIAVLKLLRRSKSYYYKPKHFIAVSGMMYRMKQNAAGLASICILSTVVLVLISTTISMYIGAEDMIARRYPREMTVVVAEQEEAEREEVFQQIEQLLGKYREQPENTVYYPFFSTQMHEGADGFSPAGDYADLGNLKGMYFLSLTDYNRLYGSTLTLADGEVFIHSIRTPYQGDTLKLLGRSFTVKGQLDAMKETGFDSAAMMDIYYVVVKDEAVLSELSTRLEEDVRYYYSFDFKGEISEERQNQFYAELRTLLGKGSYAECRAEARGGFYSLYGGFLFLGIFLGVLFVMATVLIIYYKQISEGYDDRERFVIMQKVGMSREEVKASIHSQVMQVFFLPLLAAGVHIVVVFRWLTQLLALLALDNSVLFSLCTLGSFLVFAVLYMLVYMLTARVYYKIVSA</sequence>
<comment type="caution">
    <text evidence="8">The sequence shown here is derived from an EMBL/GenBank/DDBJ whole genome shotgun (WGS) entry which is preliminary data.</text>
</comment>
<feature type="transmembrane region" description="Helical" evidence="6">
    <location>
        <begin position="617"/>
        <end position="640"/>
    </location>
</feature>
<evidence type="ECO:0000256" key="5">
    <source>
        <dbReference type="ARBA" id="ARBA00023136"/>
    </source>
</evidence>
<comment type="subcellular location">
    <subcellularLocation>
        <location evidence="1 6">Cell membrane</location>
        <topology evidence="1 6">Multi-pass membrane protein</topology>
    </subcellularLocation>
</comment>
<comment type="similarity">
    <text evidence="6">Belongs to the ABC-4 integral membrane protein family.</text>
</comment>
<dbReference type="RefSeq" id="WP_112331658.1">
    <property type="nucleotide sequence ID" value="NZ_QLYR01000001.1"/>
</dbReference>
<accession>A0A328UHA5</accession>
<keyword evidence="9" id="KW-1185">Reference proteome</keyword>